<evidence type="ECO:0000313" key="2">
    <source>
        <dbReference type="Proteomes" id="UP000295257"/>
    </source>
</evidence>
<keyword evidence="2" id="KW-1185">Reference proteome</keyword>
<proteinExistence type="predicted"/>
<comment type="caution">
    <text evidence="1">The sequence shown here is derived from an EMBL/GenBank/DDBJ whole genome shotgun (WGS) entry which is preliminary data.</text>
</comment>
<dbReference type="Proteomes" id="UP000295257">
    <property type="component" value="Unassembled WGS sequence"/>
</dbReference>
<dbReference type="AlphaFoldDB" id="A0A4R5NCI2"/>
<name>A0A4R5NCI2_9LACO</name>
<organism evidence="1 2">
    <name type="scientific">Companilactobacillus farciminis</name>
    <dbReference type="NCBI Taxonomy" id="1612"/>
    <lineage>
        <taxon>Bacteria</taxon>
        <taxon>Bacillati</taxon>
        <taxon>Bacillota</taxon>
        <taxon>Bacilli</taxon>
        <taxon>Lactobacillales</taxon>
        <taxon>Lactobacillaceae</taxon>
        <taxon>Companilactobacillus</taxon>
    </lineage>
</organism>
<sequence length="242" mass="28160">MGLKVNVNPWAKTDEKILDEDKEALDFSKTDVNPSQVVGNPQTANLFLCLLKPEVNNYSQKVISTDTNILGQELRNLKAGKSEHYYLDSYYFYLLRQDSKVVYYDFLKNDADETYFDNLRICDLRLLAYQDATLKADKSYADLKSAKYVSSLIIDRILDFSISAKPVFIFKNYDQWAQVIMQALRERTDLEDEELVAKFNLLTDYFYEFSSNDSAITKENIHKVMKLGEYDEISDYLKEVRG</sequence>
<reference evidence="1 2" key="1">
    <citation type="journal article" date="2019" name="Appl. Microbiol. Biotechnol.">
        <title>Uncovering carbohydrate metabolism through a genotype-phenotype association study of 56 lactic acid bacteria genomes.</title>
        <authorList>
            <person name="Buron-Moles G."/>
            <person name="Chailyan A."/>
            <person name="Dolejs I."/>
            <person name="Forster J."/>
            <person name="Miks M.H."/>
        </authorList>
    </citation>
    <scope>NUCLEOTIDE SEQUENCE [LARGE SCALE GENOMIC DNA]</scope>
    <source>
        <strain evidence="1 2">ATCC 29644</strain>
    </source>
</reference>
<evidence type="ECO:0000313" key="1">
    <source>
        <dbReference type="EMBL" id="TDG69842.1"/>
    </source>
</evidence>
<protein>
    <submittedName>
        <fullName evidence="1">Uncharacterized protein</fullName>
    </submittedName>
</protein>
<dbReference type="OrthoDB" id="2307095at2"/>
<dbReference type="STRING" id="1612.ABB44_05100"/>
<accession>A0A4R5NCI2</accession>
<dbReference type="EMBL" id="PUFN01000029">
    <property type="protein sequence ID" value="TDG69842.1"/>
    <property type="molecule type" value="Genomic_DNA"/>
</dbReference>
<gene>
    <name evidence="1" type="ORF">C5L30_001975</name>
</gene>
<dbReference type="RefSeq" id="WP_010018827.1">
    <property type="nucleotide sequence ID" value="NZ_PUFN01000029.1"/>
</dbReference>